<dbReference type="PRINTS" id="PR00320">
    <property type="entry name" value="GPROTEINBRPT"/>
</dbReference>
<dbReference type="Proteomes" id="UP000766486">
    <property type="component" value="Unassembled WGS sequence"/>
</dbReference>
<dbReference type="Gene3D" id="2.130.10.10">
    <property type="entry name" value="YVTN repeat-like/Quinoprotein amine dehydrogenase"/>
    <property type="match status" value="3"/>
</dbReference>
<proteinExistence type="predicted"/>
<dbReference type="Gene3D" id="3.40.50.300">
    <property type="entry name" value="P-loop containing nucleotide triphosphate hydrolases"/>
    <property type="match status" value="1"/>
</dbReference>
<dbReference type="InterPro" id="IPR020472">
    <property type="entry name" value="WD40_PAC1"/>
</dbReference>
<organism evidence="5 6">
    <name type="scientific">Bionectria ochroleuca</name>
    <name type="common">Gliocladium roseum</name>
    <dbReference type="NCBI Taxonomy" id="29856"/>
    <lineage>
        <taxon>Eukaryota</taxon>
        <taxon>Fungi</taxon>
        <taxon>Dikarya</taxon>
        <taxon>Ascomycota</taxon>
        <taxon>Pezizomycotina</taxon>
        <taxon>Sordariomycetes</taxon>
        <taxon>Hypocreomycetidae</taxon>
        <taxon>Hypocreales</taxon>
        <taxon>Bionectriaceae</taxon>
        <taxon>Clonostachys</taxon>
    </lineage>
</organism>
<name>A0ABY6UVU7_BIOOC</name>
<keyword evidence="1 3" id="KW-0853">WD repeat</keyword>
<evidence type="ECO:0000259" key="4">
    <source>
        <dbReference type="PROSITE" id="PS50837"/>
    </source>
</evidence>
<dbReference type="InterPro" id="IPR001680">
    <property type="entry name" value="WD40_rpt"/>
</dbReference>
<sequence length="869" mass="97590">MASTKNISAGNNNGFQQGHNYGTIRDITFNNNYTDDNCLKELRLTDPRHDKERIKDTKGGLLEGSYKWILDHPDYQQWHSDDLSRLLWIKGDPGKGKTMLLMGIIDELERDLAQRKQAKQPTPNATVLSYFFCQGTDSNLNNATTVLRGLIFLLVTQQPLLALQLRKKYEESGAKLFEGANAFFALSEILSNMLQDSSLTRIYIIIDALDECENDLQQLLKFIVKNTSAPRVKWIVSSRNRHDIEQQLKPSDSQTRLSLELEANAEHVSRAVGVYINDSVSQLESLQDDDVLRHNVADVLHQKADGTFLWVALVVQELRDVQSWDVLEVLREFPRGLEELYAGMMNRIQRLKRSDPKFCWLVLSVAALAYRPLHLLELCVLSGLPKNISSKAQSVQAIIKMCGSFLTVRDDQVYIVHQSAKDYLSDKAAITVFPSGHAEVHHNMFLRSVHAMRKLRRDVYNLRQPGFLIKDLKVPAPDPLASARYSCVYWVDHLCETRHQDDLVDGGPAHQFLKDFLLYWIEASSLLGAISDAVHAVRKLERLLKTVSSKSDLLSLTLDAHWFLLHNGGIVKDAPLQTYISALLFSPTHSLTRKLFKREEPTWISIKPTVEEQWSPLVQTLEGHGGSVRSVAFSPDGKLVASGSFDETIKIWDIATGEAQHTLEGHSTWVQSFDKTIKIWDIATGEAQHTLEGHSTWVQSVAFSPDGKLIASRSFDKTIKIWDIATGKAQLTLKDHSYWVQSTQSVAFSPDGKLIVSRSVDEATTIKIWDIATGEAQHTLEGYSGSAQSVFSTEDVITRRCGYGLSIDNLWIIWDGCKTLWLPPEYHSSIPAIWHSVPPSTVTKVAISCKSGKVVVISFSGPPPSFPLS</sequence>
<keyword evidence="2" id="KW-0677">Repeat</keyword>
<dbReference type="PANTHER" id="PTHR10039:SF14">
    <property type="entry name" value="NACHT DOMAIN-CONTAINING PROTEIN"/>
    <property type="match status" value="1"/>
</dbReference>
<dbReference type="SMART" id="SM00320">
    <property type="entry name" value="WD40"/>
    <property type="match status" value="3"/>
</dbReference>
<dbReference type="InterPro" id="IPR007111">
    <property type="entry name" value="NACHT_NTPase"/>
</dbReference>
<gene>
    <name evidence="5" type="ORF">CLO192961_LOCUS421816</name>
</gene>
<dbReference type="InterPro" id="IPR056884">
    <property type="entry name" value="NPHP3-like_N"/>
</dbReference>
<dbReference type="Pfam" id="PF24883">
    <property type="entry name" value="NPHP3_N"/>
    <property type="match status" value="1"/>
</dbReference>
<feature type="repeat" description="WD" evidence="3">
    <location>
        <begin position="621"/>
        <end position="662"/>
    </location>
</feature>
<dbReference type="Pfam" id="PF00400">
    <property type="entry name" value="WD40"/>
    <property type="match status" value="3"/>
</dbReference>
<reference evidence="5 6" key="1">
    <citation type="submission" date="2019-06" db="EMBL/GenBank/DDBJ databases">
        <authorList>
            <person name="Broberg M."/>
        </authorList>
    </citation>
    <scope>NUCLEOTIDE SEQUENCE [LARGE SCALE GENOMIC DNA]</scope>
</reference>
<dbReference type="PROSITE" id="PS50294">
    <property type="entry name" value="WD_REPEATS_REGION"/>
    <property type="match status" value="2"/>
</dbReference>
<dbReference type="InterPro" id="IPR019775">
    <property type="entry name" value="WD40_repeat_CS"/>
</dbReference>
<evidence type="ECO:0000256" key="1">
    <source>
        <dbReference type="ARBA" id="ARBA00022574"/>
    </source>
</evidence>
<dbReference type="CDD" id="cd00200">
    <property type="entry name" value="WD40"/>
    <property type="match status" value="1"/>
</dbReference>
<dbReference type="PROSITE" id="PS50082">
    <property type="entry name" value="WD_REPEATS_2"/>
    <property type="match status" value="3"/>
</dbReference>
<dbReference type="SUPFAM" id="SSF50978">
    <property type="entry name" value="WD40 repeat-like"/>
    <property type="match status" value="1"/>
</dbReference>
<protein>
    <recommendedName>
        <fullName evidence="4">NACHT domain-containing protein</fullName>
    </recommendedName>
</protein>
<dbReference type="SUPFAM" id="SSF52540">
    <property type="entry name" value="P-loop containing nucleoside triphosphate hydrolases"/>
    <property type="match status" value="1"/>
</dbReference>
<dbReference type="PROSITE" id="PS50837">
    <property type="entry name" value="NACHT"/>
    <property type="match status" value="1"/>
</dbReference>
<evidence type="ECO:0000313" key="6">
    <source>
        <dbReference type="Proteomes" id="UP000766486"/>
    </source>
</evidence>
<feature type="repeat" description="WD" evidence="3">
    <location>
        <begin position="691"/>
        <end position="732"/>
    </location>
</feature>
<evidence type="ECO:0000313" key="5">
    <source>
        <dbReference type="EMBL" id="VUC35540.1"/>
    </source>
</evidence>
<dbReference type="PROSITE" id="PS00678">
    <property type="entry name" value="WD_REPEATS_1"/>
    <property type="match status" value="1"/>
</dbReference>
<accession>A0ABY6UVU7</accession>
<comment type="caution">
    <text evidence="5">The sequence shown here is derived from an EMBL/GenBank/DDBJ whole genome shotgun (WGS) entry which is preliminary data.</text>
</comment>
<dbReference type="InterPro" id="IPR036322">
    <property type="entry name" value="WD40_repeat_dom_sf"/>
</dbReference>
<feature type="domain" description="NACHT" evidence="4">
    <location>
        <begin position="85"/>
        <end position="248"/>
    </location>
</feature>
<evidence type="ECO:0000256" key="2">
    <source>
        <dbReference type="ARBA" id="ARBA00022737"/>
    </source>
</evidence>
<dbReference type="EMBL" id="CABFNS010000913">
    <property type="protein sequence ID" value="VUC35540.1"/>
    <property type="molecule type" value="Genomic_DNA"/>
</dbReference>
<feature type="repeat" description="WD" evidence="3">
    <location>
        <begin position="674"/>
        <end position="690"/>
    </location>
</feature>
<dbReference type="InterPro" id="IPR027417">
    <property type="entry name" value="P-loop_NTPase"/>
</dbReference>
<keyword evidence="6" id="KW-1185">Reference proteome</keyword>
<evidence type="ECO:0000256" key="3">
    <source>
        <dbReference type="PROSITE-ProRule" id="PRU00221"/>
    </source>
</evidence>
<dbReference type="InterPro" id="IPR015943">
    <property type="entry name" value="WD40/YVTN_repeat-like_dom_sf"/>
</dbReference>
<dbReference type="PANTHER" id="PTHR10039">
    <property type="entry name" value="AMELOGENIN"/>
    <property type="match status" value="1"/>
</dbReference>